<dbReference type="Pfam" id="PF00665">
    <property type="entry name" value="rve"/>
    <property type="match status" value="1"/>
</dbReference>
<proteinExistence type="inferred from homology"/>
<evidence type="ECO:0000313" key="4">
    <source>
        <dbReference type="Proteomes" id="UP001147830"/>
    </source>
</evidence>
<dbReference type="Gene3D" id="3.30.420.10">
    <property type="entry name" value="Ribonuclease H-like superfamily/Ribonuclease H"/>
    <property type="match status" value="1"/>
</dbReference>
<feature type="domain" description="Integrase catalytic" evidence="2">
    <location>
        <begin position="218"/>
        <end position="381"/>
    </location>
</feature>
<dbReference type="NCBIfam" id="NF033516">
    <property type="entry name" value="transpos_IS3"/>
    <property type="match status" value="1"/>
</dbReference>
<dbReference type="Gene3D" id="1.10.10.60">
    <property type="entry name" value="Homeodomain-like"/>
    <property type="match status" value="1"/>
</dbReference>
<evidence type="ECO:0000259" key="2">
    <source>
        <dbReference type="PROSITE" id="PS50994"/>
    </source>
</evidence>
<reference evidence="3" key="2">
    <citation type="submission" date="2022-08" db="EMBL/GenBank/DDBJ databases">
        <authorList>
            <person name="Dong C."/>
        </authorList>
    </citation>
    <scope>NUCLEOTIDE SEQUENCE</scope>
    <source>
        <strain evidence="3">59MF3M-4</strain>
    </source>
</reference>
<dbReference type="PANTHER" id="PTHR46889">
    <property type="entry name" value="TRANSPOSASE INSF FOR INSERTION SEQUENCE IS3B-RELATED"/>
    <property type="match status" value="1"/>
</dbReference>
<comment type="similarity">
    <text evidence="1">Belongs to the transposase 8 family.</text>
</comment>
<dbReference type="Pfam" id="PF13276">
    <property type="entry name" value="HTH_21"/>
    <property type="match status" value="1"/>
</dbReference>
<organism evidence="3 4">
    <name type="scientific">Thalassolituus pacificus</name>
    <dbReference type="NCBI Taxonomy" id="2975440"/>
    <lineage>
        <taxon>Bacteria</taxon>
        <taxon>Pseudomonadati</taxon>
        <taxon>Pseudomonadota</taxon>
        <taxon>Gammaproteobacteria</taxon>
        <taxon>Oceanospirillales</taxon>
        <taxon>Oceanospirillaceae</taxon>
        <taxon>Thalassolituus</taxon>
    </lineage>
</organism>
<dbReference type="Proteomes" id="UP001147830">
    <property type="component" value="Unassembled WGS sequence"/>
</dbReference>
<dbReference type="SUPFAM" id="SSF53098">
    <property type="entry name" value="Ribonuclease H-like"/>
    <property type="match status" value="1"/>
</dbReference>
<reference evidence="3" key="1">
    <citation type="journal article" date="2022" name="Front. Microbiol.">
        <title>Genome-based taxonomic rearrangement of Oceanobacter-related bacteria including the description of Thalassolituus hydrocarbonoclasticus sp. nov. and Thalassolituus pacificus sp. nov. and emended description of the genus Thalassolituus.</title>
        <authorList>
            <person name="Dong C."/>
            <person name="Wei L."/>
            <person name="Wang J."/>
            <person name="Lai Q."/>
            <person name="Huang Z."/>
            <person name="Shao Z."/>
        </authorList>
    </citation>
    <scope>NUCLEOTIDE SEQUENCE</scope>
    <source>
        <strain evidence="3">59MF3M-4</strain>
    </source>
</reference>
<dbReference type="PROSITE" id="PS50994">
    <property type="entry name" value="INTEGRASE"/>
    <property type="match status" value="1"/>
</dbReference>
<protein>
    <submittedName>
        <fullName evidence="3">IS3 family transposase</fullName>
    </submittedName>
</protein>
<dbReference type="GO" id="GO:0006313">
    <property type="term" value="P:DNA transposition"/>
    <property type="evidence" value="ECO:0007669"/>
    <property type="project" value="InterPro"/>
</dbReference>
<dbReference type="PANTHER" id="PTHR46889:SF4">
    <property type="entry name" value="TRANSPOSASE INSO FOR INSERTION SEQUENCE ELEMENT IS911B-RELATED"/>
    <property type="match status" value="1"/>
</dbReference>
<dbReference type="GO" id="GO:0003677">
    <property type="term" value="F:DNA binding"/>
    <property type="evidence" value="ECO:0007669"/>
    <property type="project" value="InterPro"/>
</dbReference>
<evidence type="ECO:0000313" key="3">
    <source>
        <dbReference type="EMBL" id="MCT7360056.1"/>
    </source>
</evidence>
<dbReference type="InterPro" id="IPR001584">
    <property type="entry name" value="Integrase_cat-core"/>
</dbReference>
<accession>A0A9X2WH55</accession>
<dbReference type="InterPro" id="IPR009057">
    <property type="entry name" value="Homeodomain-like_sf"/>
</dbReference>
<dbReference type="InterPro" id="IPR012337">
    <property type="entry name" value="RNaseH-like_sf"/>
</dbReference>
<keyword evidence="4" id="KW-1185">Reference proteome</keyword>
<dbReference type="AlphaFoldDB" id="A0A9X2WH55"/>
<evidence type="ECO:0000256" key="1">
    <source>
        <dbReference type="ARBA" id="ARBA00009964"/>
    </source>
</evidence>
<dbReference type="EMBL" id="JAOANI010000021">
    <property type="protein sequence ID" value="MCT7360056.1"/>
    <property type="molecule type" value="Genomic_DNA"/>
</dbReference>
<sequence>MKKQRRIFTAEFKQEAASMVLDQQRAVSEVCQALDIGDTTLRRWIDQLQEERGGTTPKGKALTPEQQKIQALEARIKELEEDKVIPKKGYGSLNVRRDQAYPLIDRFRERYPVKKLCSLFDIHRSCYYAYRNRVSRINSQRVHLKAHVAEVFKISRGSLGSRGIRDKLNENGSQVSRYMVARLMKEQRLVSKQPGAHKYKPATAEHLSIPNRLNRRFTVTAPNRVWCGDITFIRAGGRWIYLAVVLDLYARKVVGWAISDKAQTELVIKALDDAYRRRGKPSGVTFHSDQGAQYTSLKYRQQLWRYRMQQSMSRRGNCWDNAPMERLFRSLKTEWIPDKGYRSVMEAKMDVGRYLMHYYNGYRPHRANNGLSPSAAEELLKTVSGIS</sequence>
<dbReference type="InterPro" id="IPR036397">
    <property type="entry name" value="RNaseH_sf"/>
</dbReference>
<dbReference type="InterPro" id="IPR002514">
    <property type="entry name" value="Transposase_8"/>
</dbReference>
<dbReference type="RefSeq" id="WP_260976903.1">
    <property type="nucleotide sequence ID" value="NZ_JAOANI010000021.1"/>
</dbReference>
<comment type="caution">
    <text evidence="3">The sequence shown here is derived from an EMBL/GenBank/DDBJ whole genome shotgun (WGS) entry which is preliminary data.</text>
</comment>
<dbReference type="InterPro" id="IPR050900">
    <property type="entry name" value="Transposase_IS3/IS150/IS904"/>
</dbReference>
<dbReference type="GO" id="GO:0004803">
    <property type="term" value="F:transposase activity"/>
    <property type="evidence" value="ECO:0007669"/>
    <property type="project" value="InterPro"/>
</dbReference>
<name>A0A9X2WH55_9GAMM</name>
<gene>
    <name evidence="3" type="ORF">NYR02_13630</name>
</gene>
<dbReference type="GO" id="GO:0015074">
    <property type="term" value="P:DNA integration"/>
    <property type="evidence" value="ECO:0007669"/>
    <property type="project" value="InterPro"/>
</dbReference>
<dbReference type="Pfam" id="PF01527">
    <property type="entry name" value="HTH_Tnp_1"/>
    <property type="match status" value="1"/>
</dbReference>
<dbReference type="InterPro" id="IPR048020">
    <property type="entry name" value="Transpos_IS3"/>
</dbReference>
<dbReference type="InterPro" id="IPR025948">
    <property type="entry name" value="HTH-like_dom"/>
</dbReference>
<dbReference type="SUPFAM" id="SSF46689">
    <property type="entry name" value="Homeodomain-like"/>
    <property type="match status" value="1"/>
</dbReference>